<accession>A0A4D7QJG7</accession>
<protein>
    <submittedName>
        <fullName evidence="1">Uncharacterized protein</fullName>
    </submittedName>
</protein>
<dbReference type="AlphaFoldDB" id="A0A4D7QJG7"/>
<gene>
    <name evidence="1" type="ORF">E8L99_19595</name>
</gene>
<dbReference type="Proteomes" id="UP000298588">
    <property type="component" value="Chromosome"/>
</dbReference>
<organism evidence="1 2">
    <name type="scientific">Phreatobacter aquaticus</name>
    <dbReference type="NCBI Taxonomy" id="2570229"/>
    <lineage>
        <taxon>Bacteria</taxon>
        <taxon>Pseudomonadati</taxon>
        <taxon>Pseudomonadota</taxon>
        <taxon>Alphaproteobacteria</taxon>
        <taxon>Hyphomicrobiales</taxon>
        <taxon>Phreatobacteraceae</taxon>
        <taxon>Phreatobacter</taxon>
    </lineage>
</organism>
<keyword evidence="2" id="KW-1185">Reference proteome</keyword>
<proteinExistence type="predicted"/>
<reference evidence="1 2" key="1">
    <citation type="submission" date="2019-04" db="EMBL/GenBank/DDBJ databases">
        <title>Phreatobacter aquaticus sp. nov.</title>
        <authorList>
            <person name="Choi A."/>
            <person name="Baek K."/>
        </authorList>
    </citation>
    <scope>NUCLEOTIDE SEQUENCE [LARGE SCALE GENOMIC DNA]</scope>
    <source>
        <strain evidence="1 2">NMCR1094</strain>
    </source>
</reference>
<evidence type="ECO:0000313" key="1">
    <source>
        <dbReference type="EMBL" id="QCK87800.1"/>
    </source>
</evidence>
<sequence length="60" mass="6182">MKKFSDKTVGQIDASKRGTLDRLVKSAAFATPIVASFAMDGLKISKAQAQVANGSGVVGL</sequence>
<dbReference type="KEGG" id="paqt:E8L99_19595"/>
<name>A0A4D7QJG7_9HYPH</name>
<evidence type="ECO:0000313" key="2">
    <source>
        <dbReference type="Proteomes" id="UP000298588"/>
    </source>
</evidence>
<dbReference type="RefSeq" id="WP_137101128.1">
    <property type="nucleotide sequence ID" value="NZ_CP039865.1"/>
</dbReference>
<dbReference type="EMBL" id="CP039865">
    <property type="protein sequence ID" value="QCK87800.1"/>
    <property type="molecule type" value="Genomic_DNA"/>
</dbReference>